<dbReference type="AlphaFoldDB" id="A0A7Y9RX32"/>
<keyword evidence="3" id="KW-1185">Reference proteome</keyword>
<evidence type="ECO:0000256" key="1">
    <source>
        <dbReference type="SAM" id="MobiDB-lite"/>
    </source>
</evidence>
<evidence type="ECO:0000313" key="2">
    <source>
        <dbReference type="EMBL" id="NYG57835.1"/>
    </source>
</evidence>
<protein>
    <submittedName>
        <fullName evidence="2">Uncharacterized protein</fullName>
    </submittedName>
</protein>
<dbReference type="RefSeq" id="WP_281363713.1">
    <property type="nucleotide sequence ID" value="NZ_JACCAA010000001.1"/>
</dbReference>
<gene>
    <name evidence="2" type="ORF">BJ980_000758</name>
</gene>
<name>A0A7Y9RX32_9ACTN</name>
<reference evidence="2 3" key="1">
    <citation type="submission" date="2020-07" db="EMBL/GenBank/DDBJ databases">
        <title>Sequencing the genomes of 1000 actinobacteria strains.</title>
        <authorList>
            <person name="Klenk H.-P."/>
        </authorList>
    </citation>
    <scope>NUCLEOTIDE SEQUENCE [LARGE SCALE GENOMIC DNA]</scope>
    <source>
        <strain evidence="2 3">DSM 23819</strain>
    </source>
</reference>
<sequence>MADEEVPKVPEAEESAGGASDRDRARELGELLWLARTTFLSS</sequence>
<evidence type="ECO:0000313" key="3">
    <source>
        <dbReference type="Proteomes" id="UP000540656"/>
    </source>
</evidence>
<organism evidence="2 3">
    <name type="scientific">Nocardioides daedukensis</name>
    <dbReference type="NCBI Taxonomy" id="634462"/>
    <lineage>
        <taxon>Bacteria</taxon>
        <taxon>Bacillati</taxon>
        <taxon>Actinomycetota</taxon>
        <taxon>Actinomycetes</taxon>
        <taxon>Propionibacteriales</taxon>
        <taxon>Nocardioidaceae</taxon>
        <taxon>Nocardioides</taxon>
    </lineage>
</organism>
<dbReference type="Proteomes" id="UP000540656">
    <property type="component" value="Unassembled WGS sequence"/>
</dbReference>
<accession>A0A7Y9RX32</accession>
<feature type="compositionally biased region" description="Basic and acidic residues" evidence="1">
    <location>
        <begin position="1"/>
        <end position="11"/>
    </location>
</feature>
<feature type="region of interest" description="Disordered" evidence="1">
    <location>
        <begin position="1"/>
        <end position="23"/>
    </location>
</feature>
<proteinExistence type="predicted"/>
<comment type="caution">
    <text evidence="2">The sequence shown here is derived from an EMBL/GenBank/DDBJ whole genome shotgun (WGS) entry which is preliminary data.</text>
</comment>
<dbReference type="EMBL" id="JACCAA010000001">
    <property type="protein sequence ID" value="NYG57835.1"/>
    <property type="molecule type" value="Genomic_DNA"/>
</dbReference>